<proteinExistence type="predicted"/>
<evidence type="ECO:0000256" key="5">
    <source>
        <dbReference type="PROSITE-ProRule" id="PRU00309"/>
    </source>
</evidence>
<feature type="compositionally biased region" description="Polar residues" evidence="6">
    <location>
        <begin position="124"/>
        <end position="158"/>
    </location>
</feature>
<keyword evidence="1" id="KW-0479">Metal-binding</keyword>
<dbReference type="SMART" id="SM00980">
    <property type="entry name" value="THAP"/>
    <property type="match status" value="1"/>
</dbReference>
<name>A0A8R2AHW2_BOMMO</name>
<keyword evidence="2 5" id="KW-0863">Zinc-finger</keyword>
<dbReference type="EnsemblMetazoa" id="XM_004925279.3">
    <property type="protein sequence ID" value="XP_004925336.3"/>
    <property type="gene ID" value="LOC101739869"/>
</dbReference>
<keyword evidence="4 5" id="KW-0238">DNA-binding</keyword>
<dbReference type="Pfam" id="PF05485">
    <property type="entry name" value="THAP"/>
    <property type="match status" value="1"/>
</dbReference>
<feature type="compositionally biased region" description="Polar residues" evidence="6">
    <location>
        <begin position="356"/>
        <end position="372"/>
    </location>
</feature>
<feature type="region of interest" description="Disordered" evidence="6">
    <location>
        <begin position="435"/>
        <end position="456"/>
    </location>
</feature>
<protein>
    <recommendedName>
        <fullName evidence="7">THAP-type domain-containing protein</fullName>
    </recommendedName>
</protein>
<evidence type="ECO:0000313" key="8">
    <source>
        <dbReference type="EnsemblMetazoa" id="XP_004925336.3"/>
    </source>
</evidence>
<feature type="region of interest" description="Disordered" evidence="6">
    <location>
        <begin position="471"/>
        <end position="495"/>
    </location>
</feature>
<keyword evidence="9" id="KW-1185">Reference proteome</keyword>
<dbReference type="AlphaFoldDB" id="A0A8R2AHW2"/>
<reference evidence="8" key="2">
    <citation type="submission" date="2022-06" db="UniProtKB">
        <authorList>
            <consortium name="EnsemblMetazoa"/>
        </authorList>
    </citation>
    <scope>IDENTIFICATION</scope>
    <source>
        <strain evidence="8">p50T (Dazao)</strain>
    </source>
</reference>
<feature type="region of interest" description="Disordered" evidence="6">
    <location>
        <begin position="124"/>
        <end position="199"/>
    </location>
</feature>
<dbReference type="GeneID" id="101739869"/>
<evidence type="ECO:0000256" key="4">
    <source>
        <dbReference type="ARBA" id="ARBA00023125"/>
    </source>
</evidence>
<dbReference type="KEGG" id="bmor:101739869"/>
<feature type="compositionally biased region" description="Polar residues" evidence="6">
    <location>
        <begin position="170"/>
        <end position="187"/>
    </location>
</feature>
<accession>A0A8R2AHW2</accession>
<dbReference type="GO" id="GO:0003677">
    <property type="term" value="F:DNA binding"/>
    <property type="evidence" value="ECO:0007669"/>
    <property type="project" value="UniProtKB-UniRule"/>
</dbReference>
<evidence type="ECO:0000259" key="7">
    <source>
        <dbReference type="PROSITE" id="PS50950"/>
    </source>
</evidence>
<evidence type="ECO:0000256" key="3">
    <source>
        <dbReference type="ARBA" id="ARBA00022833"/>
    </source>
</evidence>
<dbReference type="GO" id="GO:0008270">
    <property type="term" value="F:zinc ion binding"/>
    <property type="evidence" value="ECO:0007669"/>
    <property type="project" value="UniProtKB-KW"/>
</dbReference>
<reference evidence="9" key="1">
    <citation type="journal article" date="2008" name="Insect Biochem. Mol. Biol.">
        <title>The genome of a lepidopteran model insect, the silkworm Bombyx mori.</title>
        <authorList>
            <consortium name="International Silkworm Genome Consortium"/>
        </authorList>
    </citation>
    <scope>NUCLEOTIDE SEQUENCE [LARGE SCALE GENOMIC DNA]</scope>
    <source>
        <strain evidence="9">p50T</strain>
    </source>
</reference>
<dbReference type="InterPro" id="IPR006612">
    <property type="entry name" value="THAP_Znf"/>
</dbReference>
<dbReference type="Proteomes" id="UP000005204">
    <property type="component" value="Unassembled WGS sequence"/>
</dbReference>
<evidence type="ECO:0000313" key="9">
    <source>
        <dbReference type="Proteomes" id="UP000005204"/>
    </source>
</evidence>
<feature type="compositionally biased region" description="Low complexity" evidence="6">
    <location>
        <begin position="435"/>
        <end position="449"/>
    </location>
</feature>
<keyword evidence="3" id="KW-0862">Zinc</keyword>
<feature type="domain" description="THAP-type" evidence="7">
    <location>
        <begin position="16"/>
        <end position="98"/>
    </location>
</feature>
<evidence type="ECO:0000256" key="1">
    <source>
        <dbReference type="ARBA" id="ARBA00022723"/>
    </source>
</evidence>
<dbReference type="InterPro" id="IPR013087">
    <property type="entry name" value="Znf_C2H2_type"/>
</dbReference>
<dbReference type="PROSITE" id="PS00028">
    <property type="entry name" value="ZINC_FINGER_C2H2_1"/>
    <property type="match status" value="1"/>
</dbReference>
<sequence>MGWNFEICIDLYSRNMPSSSRLKCHFGCEIDGPLHRFPKPQYPHLTKFNSWKSVLAKDVQDKGDIYIYNQIRICDRHFEKCYHSQSHRLIANAVPTLNIGFSQQQPVEIEVDENMPTLMQPLTSAQMTKVQQSSHSFPNLTVSMPSATRNVANKAETNQSRRDSEDQDSADTSSQQVESLRTLQSTGAPIKKPKQEHRCHTCEEEISDWDELEKHLIQHVSLPSTGIEELLLEYSPPSGNENWSDEDEEPAAVNKLSGLGFTIKKNRMRIKQEPGYNATPESDDLQNINNRHQIKLEQTMETVKVKQEVENDEYQPQQNFHLFSDQIKTERSVTPLDRNNCYTPLIAIVKDDPDGSANQPSQPIFSDSKTAPTSATVPLLPVTKIEDTGPTFIEINIDSNDKDGDDCVGSTTPAPDIKPIVPKIENAPLVSCPSISQSFQSSQPSYNNSGHLSPRITTAPSLEKQHNFNWNAPDSKPHLNSMNILDNTADEINYR</sequence>
<dbReference type="RefSeq" id="XP_004925336.3">
    <property type="nucleotide sequence ID" value="XM_004925279.4"/>
</dbReference>
<organism evidence="8 9">
    <name type="scientific">Bombyx mori</name>
    <name type="common">Silk moth</name>
    <dbReference type="NCBI Taxonomy" id="7091"/>
    <lineage>
        <taxon>Eukaryota</taxon>
        <taxon>Metazoa</taxon>
        <taxon>Ecdysozoa</taxon>
        <taxon>Arthropoda</taxon>
        <taxon>Hexapoda</taxon>
        <taxon>Insecta</taxon>
        <taxon>Pterygota</taxon>
        <taxon>Neoptera</taxon>
        <taxon>Endopterygota</taxon>
        <taxon>Lepidoptera</taxon>
        <taxon>Glossata</taxon>
        <taxon>Ditrysia</taxon>
        <taxon>Bombycoidea</taxon>
        <taxon>Bombycidae</taxon>
        <taxon>Bombycinae</taxon>
        <taxon>Bombyx</taxon>
    </lineage>
</organism>
<feature type="region of interest" description="Disordered" evidence="6">
    <location>
        <begin position="352"/>
        <end position="372"/>
    </location>
</feature>
<dbReference type="PROSITE" id="PS50950">
    <property type="entry name" value="ZF_THAP"/>
    <property type="match status" value="1"/>
</dbReference>
<evidence type="ECO:0000256" key="6">
    <source>
        <dbReference type="SAM" id="MobiDB-lite"/>
    </source>
</evidence>
<evidence type="ECO:0000256" key="2">
    <source>
        <dbReference type="ARBA" id="ARBA00022771"/>
    </source>
</evidence>
<feature type="compositionally biased region" description="Polar residues" evidence="6">
    <location>
        <begin position="471"/>
        <end position="486"/>
    </location>
</feature>